<organism evidence="1 2">
    <name type="scientific">Exocentrus adspersus</name>
    <dbReference type="NCBI Taxonomy" id="1586481"/>
    <lineage>
        <taxon>Eukaryota</taxon>
        <taxon>Metazoa</taxon>
        <taxon>Ecdysozoa</taxon>
        <taxon>Arthropoda</taxon>
        <taxon>Hexapoda</taxon>
        <taxon>Insecta</taxon>
        <taxon>Pterygota</taxon>
        <taxon>Neoptera</taxon>
        <taxon>Endopterygota</taxon>
        <taxon>Coleoptera</taxon>
        <taxon>Polyphaga</taxon>
        <taxon>Cucujiformia</taxon>
        <taxon>Chrysomeloidea</taxon>
        <taxon>Cerambycidae</taxon>
        <taxon>Lamiinae</taxon>
        <taxon>Acanthocinini</taxon>
        <taxon>Exocentrus</taxon>
    </lineage>
</organism>
<protein>
    <recommendedName>
        <fullName evidence="3">Reverse transcriptase domain-containing protein</fullName>
    </recommendedName>
</protein>
<dbReference type="Proteomes" id="UP001159042">
    <property type="component" value="Unassembled WGS sequence"/>
</dbReference>
<accession>A0AAV8VF66</accession>
<reference evidence="1 2" key="1">
    <citation type="journal article" date="2023" name="Insect Mol. Biol.">
        <title>Genome sequencing provides insights into the evolution of gene families encoding plant cell wall-degrading enzymes in longhorned beetles.</title>
        <authorList>
            <person name="Shin N.R."/>
            <person name="Okamura Y."/>
            <person name="Kirsch R."/>
            <person name="Pauchet Y."/>
        </authorList>
    </citation>
    <scope>NUCLEOTIDE SEQUENCE [LARGE SCALE GENOMIC DNA]</scope>
    <source>
        <strain evidence="1">EAD_L_NR</strain>
    </source>
</reference>
<gene>
    <name evidence="1" type="ORF">NQ315_000682</name>
</gene>
<comment type="caution">
    <text evidence="1">The sequence shown here is derived from an EMBL/GenBank/DDBJ whole genome shotgun (WGS) entry which is preliminary data.</text>
</comment>
<evidence type="ECO:0000313" key="2">
    <source>
        <dbReference type="Proteomes" id="UP001159042"/>
    </source>
</evidence>
<dbReference type="AlphaFoldDB" id="A0AAV8VF66"/>
<sequence length="82" mass="9231">MKWEVAAAVRSSMIPGYRHQELIQTNSRTSQVYGLPKINAPLRQIVKGIHLQHSDILVRFDVTSLFTKVPINEALEVTTTEG</sequence>
<name>A0AAV8VF66_9CUCU</name>
<proteinExistence type="predicted"/>
<dbReference type="EMBL" id="JANEYG010000125">
    <property type="protein sequence ID" value="KAJ8912506.1"/>
    <property type="molecule type" value="Genomic_DNA"/>
</dbReference>
<evidence type="ECO:0008006" key="3">
    <source>
        <dbReference type="Google" id="ProtNLM"/>
    </source>
</evidence>
<evidence type="ECO:0000313" key="1">
    <source>
        <dbReference type="EMBL" id="KAJ8912506.1"/>
    </source>
</evidence>
<keyword evidence="2" id="KW-1185">Reference proteome</keyword>